<evidence type="ECO:0000256" key="1">
    <source>
        <dbReference type="SAM" id="MobiDB-lite"/>
    </source>
</evidence>
<dbReference type="InterPro" id="IPR021136">
    <property type="entry name" value="Flagellar_hook_control-like_C"/>
</dbReference>
<protein>
    <recommendedName>
        <fullName evidence="2">Flagellar hook-length control protein-like C-terminal domain-containing protein</fullName>
    </recommendedName>
</protein>
<dbReference type="InterPro" id="IPR038610">
    <property type="entry name" value="FliK-like_C_sf"/>
</dbReference>
<gene>
    <name evidence="3" type="ORF">CR165_13235</name>
</gene>
<dbReference type="EMBL" id="PDOA01000008">
    <property type="protein sequence ID" value="PWC28372.1"/>
    <property type="molecule type" value="Genomic_DNA"/>
</dbReference>
<dbReference type="Pfam" id="PF02120">
    <property type="entry name" value="Flg_hook"/>
    <property type="match status" value="1"/>
</dbReference>
<reference evidence="4" key="1">
    <citation type="submission" date="2017-10" db="EMBL/GenBank/DDBJ databases">
        <authorList>
            <person name="Toshchakov S.V."/>
            <person name="Goeva M.A."/>
        </authorList>
    </citation>
    <scope>NUCLEOTIDE SEQUENCE [LARGE SCALE GENOMIC DNA]</scope>
    <source>
        <strain evidence="4">JR1/69-1-13</strain>
    </source>
</reference>
<feature type="region of interest" description="Disordered" evidence="1">
    <location>
        <begin position="169"/>
        <end position="202"/>
    </location>
</feature>
<accession>A0A2U1V396</accession>
<keyword evidence="4" id="KW-1185">Reference proteome</keyword>
<evidence type="ECO:0000313" key="3">
    <source>
        <dbReference type="EMBL" id="PWC28372.1"/>
    </source>
</evidence>
<feature type="domain" description="Flagellar hook-length control protein-like C-terminal" evidence="2">
    <location>
        <begin position="98"/>
        <end position="158"/>
    </location>
</feature>
<feature type="compositionally biased region" description="Low complexity" evidence="1">
    <location>
        <begin position="1"/>
        <end position="39"/>
    </location>
</feature>
<feature type="region of interest" description="Disordered" evidence="1">
    <location>
        <begin position="1"/>
        <end position="75"/>
    </location>
</feature>
<dbReference type="Proteomes" id="UP000245048">
    <property type="component" value="Unassembled WGS sequence"/>
</dbReference>
<name>A0A2U1V396_9PROT</name>
<organism evidence="3 4">
    <name type="scientific">Teichococcus aestuarii</name>
    <dbReference type="NCBI Taxonomy" id="568898"/>
    <lineage>
        <taxon>Bacteria</taxon>
        <taxon>Pseudomonadati</taxon>
        <taxon>Pseudomonadota</taxon>
        <taxon>Alphaproteobacteria</taxon>
        <taxon>Acetobacterales</taxon>
        <taxon>Roseomonadaceae</taxon>
        <taxon>Roseomonas</taxon>
    </lineage>
</organism>
<evidence type="ECO:0000259" key="2">
    <source>
        <dbReference type="Pfam" id="PF02120"/>
    </source>
</evidence>
<dbReference type="AlphaFoldDB" id="A0A2U1V396"/>
<feature type="compositionally biased region" description="Pro residues" evidence="1">
    <location>
        <begin position="40"/>
        <end position="75"/>
    </location>
</feature>
<evidence type="ECO:0000313" key="4">
    <source>
        <dbReference type="Proteomes" id="UP000245048"/>
    </source>
</evidence>
<comment type="caution">
    <text evidence="3">The sequence shown here is derived from an EMBL/GenBank/DDBJ whole genome shotgun (WGS) entry which is preliminary data.</text>
</comment>
<dbReference type="Gene3D" id="3.30.750.140">
    <property type="match status" value="1"/>
</dbReference>
<sequence>MAGMAASAAEDGAAALPSSDAAGAAPMAAAPETPHAAPSGPAPGPASAPLPAPLPVASPAAAPPVHAPPVHAAPPPVRQVEQGLLALATRPATATAPARIVVALQPEALGRIEITLEKGVDTPASLHFAAERPETLLQLMQDAPAIQAVLQQAGLAAEQGATLQFGLWNGAPRQEDGSPGEGEGPPHAMARRRRGAGPASALLAAAAGAPRAGGSGQIDLAL</sequence>
<proteinExistence type="predicted"/>